<sequence length="153" mass="16295">MSIASSLTITQLNPDGSVPVPTAPDAAADAAAEALQREAQFEALKAQVNGLQEVLAKPLNEILAEHDKALESAAAWDAYGAQWLLAQRAMRRVALDLAAAQGLDEAAVVARAMAYANAVLNTEEEDLAGSIAPQQLAHIARHKAYLRRQFRQG</sequence>
<gene>
    <name evidence="1" type="ORF">P4826_10275</name>
</gene>
<accession>A0ABZ0IXV5</accession>
<organism evidence="1 2">
    <name type="scientific">Diaphorobacter limosus</name>
    <dbReference type="NCBI Taxonomy" id="3036128"/>
    <lineage>
        <taxon>Bacteria</taxon>
        <taxon>Pseudomonadati</taxon>
        <taxon>Pseudomonadota</taxon>
        <taxon>Betaproteobacteria</taxon>
        <taxon>Burkholderiales</taxon>
        <taxon>Comamonadaceae</taxon>
        <taxon>Diaphorobacter</taxon>
    </lineage>
</organism>
<name>A0ABZ0IXV5_9BURK</name>
<evidence type="ECO:0000313" key="1">
    <source>
        <dbReference type="EMBL" id="WOO30824.1"/>
    </source>
</evidence>
<evidence type="ECO:0000313" key="2">
    <source>
        <dbReference type="Proteomes" id="UP001303211"/>
    </source>
</evidence>
<proteinExistence type="predicted"/>
<keyword evidence="2" id="KW-1185">Reference proteome</keyword>
<dbReference type="RefSeq" id="WP_317700320.1">
    <property type="nucleotide sequence ID" value="NZ_CP136921.1"/>
</dbReference>
<protein>
    <submittedName>
        <fullName evidence="1">Uncharacterized protein</fullName>
    </submittedName>
</protein>
<dbReference type="EMBL" id="CP136921">
    <property type="protein sequence ID" value="WOO30824.1"/>
    <property type="molecule type" value="Genomic_DNA"/>
</dbReference>
<reference evidence="1 2" key="1">
    <citation type="submission" date="2023-03" db="EMBL/GenBank/DDBJ databases">
        <title>Diaphorobacter basophil sp. nov., isolated from a sewage-treatment plant.</title>
        <authorList>
            <person name="Yang K."/>
        </authorList>
    </citation>
    <scope>NUCLEOTIDE SEQUENCE [LARGE SCALE GENOMIC DNA]</scope>
    <source>
        <strain evidence="1 2">Y-1</strain>
    </source>
</reference>
<dbReference type="Proteomes" id="UP001303211">
    <property type="component" value="Chromosome"/>
</dbReference>